<comment type="caution">
    <text evidence="3">The sequence shown here is derived from an EMBL/GenBank/DDBJ whole genome shotgun (WGS) entry which is preliminary data.</text>
</comment>
<dbReference type="AlphaFoldDB" id="A0A3N3ZPP5"/>
<dbReference type="Proteomes" id="UP000270616">
    <property type="component" value="Unassembled WGS sequence"/>
</dbReference>
<dbReference type="RefSeq" id="WP_123825231.1">
    <property type="nucleotide sequence ID" value="NZ_RKMF01000009.1"/>
</dbReference>
<feature type="compositionally biased region" description="Basic and acidic residues" evidence="1">
    <location>
        <begin position="134"/>
        <end position="149"/>
    </location>
</feature>
<reference evidence="3 4" key="1">
    <citation type="submission" date="2018-10" db="EMBL/GenBank/DDBJ databases">
        <title>Kocuria sp. M5W7-7, whole genome shotgun sequence.</title>
        <authorList>
            <person name="Tuo L."/>
        </authorList>
    </citation>
    <scope>NUCLEOTIDE SEQUENCE [LARGE SCALE GENOMIC DNA]</scope>
    <source>
        <strain evidence="3 4">M5W7-7</strain>
    </source>
</reference>
<dbReference type="EMBL" id="RKMF01000009">
    <property type="protein sequence ID" value="ROZ63013.1"/>
    <property type="molecule type" value="Genomic_DNA"/>
</dbReference>
<keyword evidence="2" id="KW-0812">Transmembrane</keyword>
<feature type="region of interest" description="Disordered" evidence="1">
    <location>
        <begin position="130"/>
        <end position="161"/>
    </location>
</feature>
<dbReference type="OrthoDB" id="5193039at2"/>
<protein>
    <recommendedName>
        <fullName evidence="5">AtpZ/AtpI family protein</fullName>
    </recommendedName>
</protein>
<feature type="region of interest" description="Disordered" evidence="1">
    <location>
        <begin position="1"/>
        <end position="55"/>
    </location>
</feature>
<gene>
    <name evidence="3" type="ORF">EDL96_07825</name>
</gene>
<accession>A0A3N3ZPP5</accession>
<keyword evidence="4" id="KW-1185">Reference proteome</keyword>
<evidence type="ECO:0000313" key="4">
    <source>
        <dbReference type="Proteomes" id="UP000270616"/>
    </source>
</evidence>
<sequence length="161" mass="16168">MTSPNQPAGQPMEGSDKEPGTASGPASTGPSGDPAGADSRVPTTPGTSDRRGSRLSTVGELVEAGGNRGALGILAYLVIGTAFWSLVGFLLDYLVGTQWLVLLGAGLGLAAGVTLAYLHLQAGLGANDGSAAGDDARNRTADSHHRDHGQGPAGGSRKDRH</sequence>
<organism evidence="3 4">
    <name type="scientific">Kocuria soli</name>
    <dbReference type="NCBI Taxonomy" id="2485125"/>
    <lineage>
        <taxon>Bacteria</taxon>
        <taxon>Bacillati</taxon>
        <taxon>Actinomycetota</taxon>
        <taxon>Actinomycetes</taxon>
        <taxon>Micrococcales</taxon>
        <taxon>Micrococcaceae</taxon>
        <taxon>Kocuria</taxon>
    </lineage>
</organism>
<evidence type="ECO:0000256" key="1">
    <source>
        <dbReference type="SAM" id="MobiDB-lite"/>
    </source>
</evidence>
<keyword evidence="2" id="KW-1133">Transmembrane helix</keyword>
<evidence type="ECO:0000256" key="2">
    <source>
        <dbReference type="SAM" id="Phobius"/>
    </source>
</evidence>
<feature type="transmembrane region" description="Helical" evidence="2">
    <location>
        <begin position="70"/>
        <end position="91"/>
    </location>
</feature>
<proteinExistence type="predicted"/>
<keyword evidence="2" id="KW-0472">Membrane</keyword>
<feature type="transmembrane region" description="Helical" evidence="2">
    <location>
        <begin position="97"/>
        <end position="118"/>
    </location>
</feature>
<evidence type="ECO:0008006" key="5">
    <source>
        <dbReference type="Google" id="ProtNLM"/>
    </source>
</evidence>
<name>A0A3N3ZPP5_9MICC</name>
<evidence type="ECO:0000313" key="3">
    <source>
        <dbReference type="EMBL" id="ROZ63013.1"/>
    </source>
</evidence>